<keyword evidence="10" id="KW-1133">Transmembrane helix</keyword>
<dbReference type="AlphaFoldDB" id="A0A927N7K9"/>
<dbReference type="InterPro" id="IPR050482">
    <property type="entry name" value="Sensor_HK_TwoCompSys"/>
</dbReference>
<evidence type="ECO:0000313" key="13">
    <source>
        <dbReference type="Proteomes" id="UP000638648"/>
    </source>
</evidence>
<feature type="transmembrane region" description="Helical" evidence="10">
    <location>
        <begin position="144"/>
        <end position="164"/>
    </location>
</feature>
<evidence type="ECO:0000259" key="11">
    <source>
        <dbReference type="SMART" id="SM00387"/>
    </source>
</evidence>
<evidence type="ECO:0000256" key="6">
    <source>
        <dbReference type="ARBA" id="ARBA00022777"/>
    </source>
</evidence>
<feature type="transmembrane region" description="Helical" evidence="10">
    <location>
        <begin position="21"/>
        <end position="40"/>
    </location>
</feature>
<dbReference type="CDD" id="cd16917">
    <property type="entry name" value="HATPase_UhpB-NarQ-NarX-like"/>
    <property type="match status" value="1"/>
</dbReference>
<feature type="domain" description="Histidine kinase/HSP90-like ATPase" evidence="11">
    <location>
        <begin position="339"/>
        <end position="445"/>
    </location>
</feature>
<evidence type="ECO:0000313" key="12">
    <source>
        <dbReference type="EMBL" id="MBE1612473.1"/>
    </source>
</evidence>
<keyword evidence="4" id="KW-0808">Transferase</keyword>
<feature type="transmembrane region" description="Helical" evidence="10">
    <location>
        <begin position="46"/>
        <end position="66"/>
    </location>
</feature>
<keyword evidence="6 12" id="KW-0418">Kinase</keyword>
<feature type="transmembrane region" description="Helical" evidence="10">
    <location>
        <begin position="73"/>
        <end position="90"/>
    </location>
</feature>
<dbReference type="GO" id="GO:0000155">
    <property type="term" value="F:phosphorelay sensor kinase activity"/>
    <property type="evidence" value="ECO:0007669"/>
    <property type="project" value="InterPro"/>
</dbReference>
<evidence type="ECO:0000256" key="5">
    <source>
        <dbReference type="ARBA" id="ARBA00022741"/>
    </source>
</evidence>
<evidence type="ECO:0000256" key="2">
    <source>
        <dbReference type="ARBA" id="ARBA00012438"/>
    </source>
</evidence>
<dbReference type="GO" id="GO:0046983">
    <property type="term" value="F:protein dimerization activity"/>
    <property type="evidence" value="ECO:0007669"/>
    <property type="project" value="InterPro"/>
</dbReference>
<dbReference type="Pfam" id="PF23539">
    <property type="entry name" value="DUF7134"/>
    <property type="match status" value="1"/>
</dbReference>
<dbReference type="InterPro" id="IPR055558">
    <property type="entry name" value="DUF7134"/>
</dbReference>
<protein>
    <recommendedName>
        <fullName evidence="2">histidine kinase</fullName>
        <ecNumber evidence="2">2.7.13.3</ecNumber>
    </recommendedName>
</protein>
<dbReference type="PANTHER" id="PTHR24421">
    <property type="entry name" value="NITRATE/NITRITE SENSOR PROTEIN NARX-RELATED"/>
    <property type="match status" value="1"/>
</dbReference>
<keyword evidence="3" id="KW-0597">Phosphoprotein</keyword>
<dbReference type="Pfam" id="PF07730">
    <property type="entry name" value="HisKA_3"/>
    <property type="match status" value="1"/>
</dbReference>
<dbReference type="GO" id="GO:0016020">
    <property type="term" value="C:membrane"/>
    <property type="evidence" value="ECO:0007669"/>
    <property type="project" value="InterPro"/>
</dbReference>
<feature type="transmembrane region" description="Helical" evidence="10">
    <location>
        <begin position="96"/>
        <end position="113"/>
    </location>
</feature>
<dbReference type="GO" id="GO:0005524">
    <property type="term" value="F:ATP binding"/>
    <property type="evidence" value="ECO:0007669"/>
    <property type="project" value="UniProtKB-KW"/>
</dbReference>
<evidence type="ECO:0000256" key="4">
    <source>
        <dbReference type="ARBA" id="ARBA00022679"/>
    </source>
</evidence>
<keyword evidence="7" id="KW-0067">ATP-binding</keyword>
<keyword evidence="13" id="KW-1185">Reference proteome</keyword>
<evidence type="ECO:0000256" key="9">
    <source>
        <dbReference type="SAM" id="MobiDB-lite"/>
    </source>
</evidence>
<organism evidence="12 13">
    <name type="scientific">Actinopolymorpha pittospori</name>
    <dbReference type="NCBI Taxonomy" id="648752"/>
    <lineage>
        <taxon>Bacteria</taxon>
        <taxon>Bacillati</taxon>
        <taxon>Actinomycetota</taxon>
        <taxon>Actinomycetes</taxon>
        <taxon>Propionibacteriales</taxon>
        <taxon>Actinopolymorphaceae</taxon>
        <taxon>Actinopolymorpha</taxon>
    </lineage>
</organism>
<evidence type="ECO:0000256" key="7">
    <source>
        <dbReference type="ARBA" id="ARBA00022840"/>
    </source>
</evidence>
<sequence length="454" mass="47425">MNDRPSVLGRVPHTRPVVIDRFLALAYVLTALVVTAARVAQGVPMGGLPIWVAGPIVAALGVPLAVRRRWPRAVLGLILAWGTVVALFLGVLAEPIAAVTFALYTVALTAPRIRWIPTRGIGIAGVAVILGMAMLGPAPGWTTATTIAFGAGILAATWTLGRVVRERRLEAARTAERFARQAVIDERLRIARELHDVVAHSMSLIAVKSGVLRHVLQVQTEPGRRVEDPHAGVTPTSEALFGELADTLAVIESTSRGALAEMRHLLGVLRNDGADLGGTTGGTTRGNTSRGTGVDAGADAAPLRPAPGLAQLPDLTRRAAGGGVHVELDVSTSDPLPDGVELSVYRIVQEAVTNVVRHAAPARCRVRVEARAGVVAIQVSDDGPGVRTLPDPNAGVGERDGDLGPRGGHGLVGMRERVAMYGGTFDAGLRPAGGFEVSARIPYEPADQNARALA</sequence>
<dbReference type="EC" id="2.7.13.3" evidence="2"/>
<dbReference type="InterPro" id="IPR003594">
    <property type="entry name" value="HATPase_dom"/>
</dbReference>
<dbReference type="InterPro" id="IPR036890">
    <property type="entry name" value="HATPase_C_sf"/>
</dbReference>
<dbReference type="SUPFAM" id="SSF55874">
    <property type="entry name" value="ATPase domain of HSP90 chaperone/DNA topoisomerase II/histidine kinase"/>
    <property type="match status" value="1"/>
</dbReference>
<keyword evidence="10" id="KW-0472">Membrane</keyword>
<dbReference type="Gene3D" id="1.20.5.1930">
    <property type="match status" value="1"/>
</dbReference>
<comment type="caution">
    <text evidence="12">The sequence shown here is derived from an EMBL/GenBank/DDBJ whole genome shotgun (WGS) entry which is preliminary data.</text>
</comment>
<dbReference type="Gene3D" id="3.30.565.10">
    <property type="entry name" value="Histidine kinase-like ATPase, C-terminal domain"/>
    <property type="match status" value="1"/>
</dbReference>
<keyword evidence="5" id="KW-0547">Nucleotide-binding</keyword>
<comment type="catalytic activity">
    <reaction evidence="1">
        <text>ATP + protein L-histidine = ADP + protein N-phospho-L-histidine.</text>
        <dbReference type="EC" id="2.7.13.3"/>
    </reaction>
</comment>
<dbReference type="EMBL" id="JADBEM010000001">
    <property type="protein sequence ID" value="MBE1612473.1"/>
    <property type="molecule type" value="Genomic_DNA"/>
</dbReference>
<accession>A0A927N7K9</accession>
<dbReference type="Proteomes" id="UP000638648">
    <property type="component" value="Unassembled WGS sequence"/>
</dbReference>
<evidence type="ECO:0000256" key="10">
    <source>
        <dbReference type="SAM" id="Phobius"/>
    </source>
</evidence>
<evidence type="ECO:0000256" key="8">
    <source>
        <dbReference type="ARBA" id="ARBA00023012"/>
    </source>
</evidence>
<dbReference type="RefSeq" id="WP_202896876.1">
    <property type="nucleotide sequence ID" value="NZ_BAABJL010000194.1"/>
</dbReference>
<keyword evidence="10" id="KW-0812">Transmembrane</keyword>
<keyword evidence="8" id="KW-0902">Two-component regulatory system</keyword>
<evidence type="ECO:0000256" key="1">
    <source>
        <dbReference type="ARBA" id="ARBA00000085"/>
    </source>
</evidence>
<name>A0A927N7K9_9ACTN</name>
<feature type="region of interest" description="Disordered" evidence="9">
    <location>
        <begin position="383"/>
        <end position="409"/>
    </location>
</feature>
<feature type="transmembrane region" description="Helical" evidence="10">
    <location>
        <begin position="120"/>
        <end position="138"/>
    </location>
</feature>
<dbReference type="PANTHER" id="PTHR24421:SF10">
    <property type="entry name" value="NITRATE_NITRITE SENSOR PROTEIN NARQ"/>
    <property type="match status" value="1"/>
</dbReference>
<gene>
    <name evidence="12" type="ORF">HEB94_009321</name>
</gene>
<evidence type="ECO:0000256" key="3">
    <source>
        <dbReference type="ARBA" id="ARBA00022553"/>
    </source>
</evidence>
<reference evidence="12" key="1">
    <citation type="submission" date="2020-10" db="EMBL/GenBank/DDBJ databases">
        <title>Sequencing the genomes of 1000 actinobacteria strains.</title>
        <authorList>
            <person name="Klenk H.-P."/>
        </authorList>
    </citation>
    <scope>NUCLEOTIDE SEQUENCE</scope>
    <source>
        <strain evidence="12">DSM 45354</strain>
    </source>
</reference>
<dbReference type="SMART" id="SM00387">
    <property type="entry name" value="HATPase_c"/>
    <property type="match status" value="1"/>
</dbReference>
<dbReference type="InterPro" id="IPR011712">
    <property type="entry name" value="Sig_transdc_His_kin_sub3_dim/P"/>
</dbReference>
<proteinExistence type="predicted"/>
<dbReference type="Pfam" id="PF02518">
    <property type="entry name" value="HATPase_c"/>
    <property type="match status" value="1"/>
</dbReference>